<feature type="region of interest" description="Disordered" evidence="18">
    <location>
        <begin position="1"/>
        <end position="225"/>
    </location>
</feature>
<feature type="compositionally biased region" description="Polar residues" evidence="18">
    <location>
        <begin position="408"/>
        <end position="438"/>
    </location>
</feature>
<evidence type="ECO:0000256" key="3">
    <source>
        <dbReference type="ARBA" id="ARBA00022528"/>
    </source>
</evidence>
<feature type="region of interest" description="Disordered" evidence="18">
    <location>
        <begin position="467"/>
        <end position="682"/>
    </location>
</feature>
<keyword evidence="7" id="KW-0547">Nucleotide-binding</keyword>
<dbReference type="Gene3D" id="3.40.50.300">
    <property type="entry name" value="P-loop containing nucleotide triphosphate hydrolases"/>
    <property type="match status" value="1"/>
</dbReference>
<evidence type="ECO:0000256" key="16">
    <source>
        <dbReference type="ARBA" id="ARBA00023775"/>
    </source>
</evidence>
<feature type="compositionally biased region" description="Polar residues" evidence="18">
    <location>
        <begin position="540"/>
        <end position="551"/>
    </location>
</feature>
<dbReference type="FunCoup" id="A0A804KQV3">
    <property type="interactions" value="3399"/>
</dbReference>
<dbReference type="PROSITE" id="PS51720">
    <property type="entry name" value="G_AIG1"/>
    <property type="match status" value="1"/>
</dbReference>
<dbReference type="InParanoid" id="A0A804KQV3"/>
<feature type="compositionally biased region" description="Low complexity" evidence="18">
    <location>
        <begin position="1"/>
        <end position="12"/>
    </location>
</feature>
<keyword evidence="2" id="KW-0813">Transport</keyword>
<evidence type="ECO:0000313" key="20">
    <source>
        <dbReference type="EMBL" id="CAG1837048.1"/>
    </source>
</evidence>
<feature type="compositionally biased region" description="Basic and acidic residues" evidence="18">
    <location>
        <begin position="215"/>
        <end position="225"/>
    </location>
</feature>
<name>A0A804KQV3_MUSAM</name>
<evidence type="ECO:0000256" key="11">
    <source>
        <dbReference type="ARBA" id="ARBA00022927"/>
    </source>
</evidence>
<feature type="domain" description="AIG1-type G" evidence="19">
    <location>
        <begin position="860"/>
        <end position="1089"/>
    </location>
</feature>
<feature type="compositionally biased region" description="Low complexity" evidence="18">
    <location>
        <begin position="163"/>
        <end position="172"/>
    </location>
</feature>
<proteinExistence type="inferred from homology"/>
<accession>A0A804KQV3</accession>
<evidence type="ECO:0000256" key="7">
    <source>
        <dbReference type="ARBA" id="ARBA00022741"/>
    </source>
</evidence>
<feature type="compositionally biased region" description="Basic and acidic residues" evidence="18">
    <location>
        <begin position="471"/>
        <end position="498"/>
    </location>
</feature>
<evidence type="ECO:0000256" key="15">
    <source>
        <dbReference type="ARBA" id="ARBA00023766"/>
    </source>
</evidence>
<keyword evidence="5" id="KW-0812">Transmembrane</keyword>
<dbReference type="OrthoDB" id="8954335at2759"/>
<sequence>MASEVSGASVSSEAKEAPMTSEPDGDTGGDGDPRAAVEPEKESSDGSAPASAAAGGTLTTTSSMPVAQETPDDDPDEEAFQEALEYGDDDGFSDAAKASGSLNDGELMEGEEKGEPPSETQVLATVQGNSQHETVEMLSSEIPRTEETSHREVLSAVVKESTENSTSQSTETKPIGDGSVDGDEELGLHDAHEENDEGLVEESGESATPTIGAVEEERHVAEPDVADDVKVGVAAVSDQNVYPICIRAAREMETVENPTLSIEGNPVEDETAAAGNVDRDEERADPGAQEKDGSLVDKLGESARPVIDVLLESKTANDKFDTAEEEKNGGKAGMEEVNIDIAGVAPTLSIEDNPVEDGTAAAGNVDRNEEQVDPDAPEKDGGLVEKLGKPAKGTGGDKADISEVDIGTSENADSDQCVNQGSTPASQTVDESSKSTHGVNDEEMNENLIQSYSGVDTMMVYVSTGKLDGSNMRKNDLSENHEVADSKSGESSANKDDTVSDGETVFSKPSIQEKVDTASDGETVSSERSVQEIVDEKLTNESNRTANGTEANNDEPVPELVPDGQNSISAQDRQSPSITAGESRNRVTEGDDFGASGVNEDALAQLPTSVTEPEPTPSEDLIDHVQDLDQEKAEDEDENLVSDGPPRVAISTSSETAKQLMSELEEGSSSVTPHSVSDDSKDVDGQIILDSDEELVTDEEDGRHAMIDSDALIALLKAASSSTDDGGISVTSQDANRIFLVDRPAGLGSSIPSLKPTLPRPARSNLLSPSELAVAAEPDDQMTKEQKQLHEKVELIRVKFLRLVHRLGHSPEDTVVAQVLYRLSLAEGIRSGRQTGQAYSLESAKKKALLLEQDGTEDLDFSCNILVLGKSGVGKSATVNSIFGEEKSPTSAFEPATTSVKEIVGTVEGVKIRVLDTPGLRASGMDQASSRRILASIKKYTKRCPPDIVLYVDRMDTLTRDQNDLPLLRTITSTLGSSIWFNAIVALAHAASAPPDGPSGSPLSYEVFVAQRSHAVQQSIRLAAGDMRLMNPVALVENHPSCRKNREGQKVLPNGLSWRSQMLLLCYSSKILSQANSLLKLQDPSPGKLFGLRLRPPPLPFLLSSLLQSRAHPKLPSDHHGDNEDSDIDLDDLSDADQGEEEEEYDQLPPFKPLSKSQIAKLTKEQRRSYFDEYDYRVKLLQKKQWKEELRRLKEMKNGQKVLKDDFGHVDMVEDFDQDNAPATVPVPLPDMVLPPSFDCDAPSYRYRFLETTSQFLARPVLDTHGWDHDCGYDGVSLEESLAVAGRFPAVLSAQVTKDKKEFSIHLDSSVSAKHGENGSTLAGFDIQTVGKQLSYILRGETKFKMLKKNRTTGGISVTFLGETIATGLKFEDQLSIGKQVNLGASTGAVRAQGYTAYGANLEVRLRDKDYPISQALATLGLSLMSWHGDLALGANLQSQFSIGRNSKMAVRVGLNNKWTGQITVRMSTSEQLQLALVGIIPIAISIFRSMKPGESFQY</sequence>
<dbReference type="GO" id="GO:0003924">
    <property type="term" value="F:GTPase activity"/>
    <property type="evidence" value="ECO:0000318"/>
    <property type="project" value="GO_Central"/>
</dbReference>
<feature type="compositionally biased region" description="Basic and acidic residues" evidence="18">
    <location>
        <begin position="143"/>
        <end position="153"/>
    </location>
</feature>
<evidence type="ECO:0000256" key="17">
    <source>
        <dbReference type="SAM" id="Coils"/>
    </source>
</evidence>
<dbReference type="GO" id="GO:0009707">
    <property type="term" value="C:chloroplast outer membrane"/>
    <property type="evidence" value="ECO:0000318"/>
    <property type="project" value="GO_Central"/>
</dbReference>
<evidence type="ECO:0000313" key="22">
    <source>
        <dbReference type="Proteomes" id="UP000012960"/>
    </source>
</evidence>
<evidence type="ECO:0000256" key="2">
    <source>
        <dbReference type="ARBA" id="ARBA00022448"/>
    </source>
</evidence>
<keyword evidence="22" id="KW-1185">Reference proteome</keyword>
<evidence type="ECO:0000256" key="9">
    <source>
        <dbReference type="ARBA" id="ARBA00022805"/>
    </source>
</evidence>
<evidence type="ECO:0000256" key="12">
    <source>
        <dbReference type="ARBA" id="ARBA00022989"/>
    </source>
</evidence>
<gene>
    <name evidence="20" type="ORF">GSMUA_250170.1</name>
</gene>
<feature type="compositionally biased region" description="Basic and acidic residues" evidence="18">
    <location>
        <begin position="315"/>
        <end position="329"/>
    </location>
</feature>
<dbReference type="InterPro" id="IPR027417">
    <property type="entry name" value="P-loop_NTPase"/>
</dbReference>
<dbReference type="Proteomes" id="UP000012960">
    <property type="component" value="Unplaced"/>
</dbReference>
<dbReference type="Pfam" id="PF11886">
    <property type="entry name" value="TOC159_MAD"/>
    <property type="match status" value="1"/>
</dbReference>
<reference evidence="21" key="2">
    <citation type="submission" date="2021-05" db="UniProtKB">
        <authorList>
            <consortium name="EnsemblPlants"/>
        </authorList>
    </citation>
    <scope>IDENTIFICATION</scope>
    <source>
        <strain evidence="21">subsp. malaccensis</strain>
    </source>
</reference>
<dbReference type="InterPro" id="IPR024283">
    <property type="entry name" value="TOC159_MAD"/>
</dbReference>
<dbReference type="InterPro" id="IPR005690">
    <property type="entry name" value="Toc86_159"/>
</dbReference>
<feature type="region of interest" description="Disordered" evidence="18">
    <location>
        <begin position="1112"/>
        <end position="1151"/>
    </location>
</feature>
<keyword evidence="8" id="KW-0378">Hydrolase</keyword>
<feature type="compositionally biased region" description="Polar residues" evidence="18">
    <location>
        <begin position="564"/>
        <end position="582"/>
    </location>
</feature>
<dbReference type="PANTHER" id="PTHR10903:SF120">
    <property type="entry name" value="TRANSLOCASE OF CHLOROPLAST 159, CHLOROPLASTIC"/>
    <property type="match status" value="1"/>
</dbReference>
<dbReference type="Pfam" id="PF04548">
    <property type="entry name" value="AIG1"/>
    <property type="match status" value="1"/>
</dbReference>
<comment type="cofactor">
    <cofactor evidence="1">
        <name>Mg(2+)</name>
        <dbReference type="ChEBI" id="CHEBI:18420"/>
    </cofactor>
</comment>
<dbReference type="FunFam" id="3.40.50.300:FF:000413">
    <property type="entry name" value="Translocase of chloroplast 120, chloroplastic"/>
    <property type="match status" value="1"/>
</dbReference>
<evidence type="ECO:0000256" key="13">
    <source>
        <dbReference type="ARBA" id="ARBA00023134"/>
    </source>
</evidence>
<feature type="compositionally biased region" description="Acidic residues" evidence="18">
    <location>
        <begin position="193"/>
        <end position="204"/>
    </location>
</feature>
<dbReference type="GO" id="GO:0005525">
    <property type="term" value="F:GTP binding"/>
    <property type="evidence" value="ECO:0007669"/>
    <property type="project" value="UniProtKB-KW"/>
</dbReference>
<keyword evidence="17" id="KW-0175">Coiled coil</keyword>
<feature type="compositionally biased region" description="Polar residues" evidence="18">
    <location>
        <begin position="118"/>
        <end position="132"/>
    </location>
</feature>
<dbReference type="CDD" id="cd01853">
    <property type="entry name" value="Toc34_like"/>
    <property type="match status" value="1"/>
</dbReference>
<protein>
    <submittedName>
        <fullName evidence="20">(wild Malaysian banana) hypothetical protein</fullName>
    </submittedName>
</protein>
<dbReference type="PANTHER" id="PTHR10903">
    <property type="entry name" value="GTPASE, IMAP FAMILY MEMBER-RELATED"/>
    <property type="match status" value="1"/>
</dbReference>
<dbReference type="GO" id="GO:0045037">
    <property type="term" value="P:protein import into chloroplast stroma"/>
    <property type="evidence" value="ECO:0000318"/>
    <property type="project" value="GO_Central"/>
</dbReference>
<evidence type="ECO:0000256" key="4">
    <source>
        <dbReference type="ARBA" id="ARBA00022640"/>
    </source>
</evidence>
<keyword evidence="12" id="KW-1133">Transmembrane helix</keyword>
<feature type="compositionally biased region" description="Low complexity" evidence="18">
    <location>
        <begin position="45"/>
        <end position="63"/>
    </location>
</feature>
<dbReference type="SUPFAM" id="SSF52540">
    <property type="entry name" value="P-loop containing nucleoside triphosphate hydrolases"/>
    <property type="match status" value="1"/>
</dbReference>
<dbReference type="NCBIfam" id="TIGR00993">
    <property type="entry name" value="3a0901s04IAP86"/>
    <property type="match status" value="1"/>
</dbReference>
<feature type="compositionally biased region" description="Basic and acidic residues" evidence="18">
    <location>
        <begin position="366"/>
        <end position="388"/>
    </location>
</feature>
<feature type="region of interest" description="Disordered" evidence="18">
    <location>
        <begin position="257"/>
        <end position="300"/>
    </location>
</feature>
<evidence type="ECO:0000259" key="19">
    <source>
        <dbReference type="PROSITE" id="PS51720"/>
    </source>
</evidence>
<dbReference type="InterPro" id="IPR006703">
    <property type="entry name" value="G_AIG1"/>
</dbReference>
<feature type="compositionally biased region" description="Basic and acidic residues" evidence="18">
    <location>
        <begin position="621"/>
        <end position="631"/>
    </location>
</feature>
<keyword evidence="3" id="KW-0150">Chloroplast</keyword>
<feature type="compositionally biased region" description="Acidic residues" evidence="18">
    <location>
        <begin position="70"/>
        <end position="92"/>
    </location>
</feature>
<reference evidence="20" key="1">
    <citation type="submission" date="2021-03" db="EMBL/GenBank/DDBJ databases">
        <authorList>
            <consortium name="Genoscope - CEA"/>
            <person name="William W."/>
        </authorList>
    </citation>
    <scope>NUCLEOTIDE SEQUENCE</scope>
    <source>
        <strain evidence="20">Doubled-haploid Pahang</strain>
    </source>
</reference>
<dbReference type="GO" id="GO:0046872">
    <property type="term" value="F:metal ion binding"/>
    <property type="evidence" value="ECO:0007669"/>
    <property type="project" value="UniProtKB-KW"/>
</dbReference>
<dbReference type="EnsemblPlants" id="Ma09_t31530.1">
    <property type="protein sequence ID" value="Ma09_p31530.1"/>
    <property type="gene ID" value="Ma09_g31530"/>
</dbReference>
<evidence type="ECO:0000256" key="1">
    <source>
        <dbReference type="ARBA" id="ARBA00001946"/>
    </source>
</evidence>
<feature type="compositionally biased region" description="Acidic residues" evidence="18">
    <location>
        <begin position="1124"/>
        <end position="1146"/>
    </location>
</feature>
<dbReference type="InterPro" id="IPR045058">
    <property type="entry name" value="GIMA/IAN/Toc"/>
</dbReference>
<feature type="region of interest" description="Disordered" evidence="18">
    <location>
        <begin position="315"/>
        <end position="445"/>
    </location>
</feature>
<organism evidence="21 22">
    <name type="scientific">Musa acuminata subsp. malaccensis</name>
    <name type="common">Wild banana</name>
    <name type="synonym">Musa malaccensis</name>
    <dbReference type="NCBI Taxonomy" id="214687"/>
    <lineage>
        <taxon>Eukaryota</taxon>
        <taxon>Viridiplantae</taxon>
        <taxon>Streptophyta</taxon>
        <taxon>Embryophyta</taxon>
        <taxon>Tracheophyta</taxon>
        <taxon>Spermatophyta</taxon>
        <taxon>Magnoliopsida</taxon>
        <taxon>Liliopsida</taxon>
        <taxon>Zingiberales</taxon>
        <taxon>Musaceae</taxon>
        <taxon>Musa</taxon>
    </lineage>
</organism>
<keyword evidence="13" id="KW-0342">GTP-binding</keyword>
<feature type="coiled-coil region" evidence="17">
    <location>
        <begin position="1176"/>
        <end position="1203"/>
    </location>
</feature>
<keyword evidence="6" id="KW-0479">Metal-binding</keyword>
<feature type="compositionally biased region" description="Basic and acidic residues" evidence="18">
    <location>
        <begin position="277"/>
        <end position="300"/>
    </location>
</feature>
<evidence type="ECO:0000256" key="5">
    <source>
        <dbReference type="ARBA" id="ARBA00022692"/>
    </source>
</evidence>
<dbReference type="GO" id="GO:0045036">
    <property type="term" value="P:protein targeting to chloroplast"/>
    <property type="evidence" value="ECO:0000318"/>
    <property type="project" value="GO_Central"/>
</dbReference>
<comment type="similarity">
    <text evidence="16">Belongs to the TRAFAC class TrmE-Era-EngA-EngB-Septin-like GTPase superfamily. AIG1/Toc34/Toc159-like paraseptin GTPase family. TOC159 subfamily.</text>
</comment>
<comment type="subcellular location">
    <subcellularLocation>
        <location evidence="15">Plastid</location>
        <location evidence="15">Chloroplast outer membrane</location>
        <topology evidence="15">Single-pass membrane protein</topology>
    </subcellularLocation>
</comment>
<feature type="compositionally biased region" description="Polar residues" evidence="18">
    <location>
        <begin position="650"/>
        <end position="659"/>
    </location>
</feature>
<keyword evidence="4" id="KW-0934">Plastid</keyword>
<keyword evidence="9" id="KW-1002">Plastid outer membrane</keyword>
<evidence type="ECO:0000313" key="21">
    <source>
        <dbReference type="EnsemblPlants" id="Ma09_p31530.1"/>
    </source>
</evidence>
<feature type="compositionally biased region" description="Basic and acidic residues" evidence="18">
    <location>
        <begin position="31"/>
        <end position="44"/>
    </location>
</feature>
<keyword evidence="14" id="KW-0472">Membrane</keyword>
<evidence type="ECO:0000256" key="14">
    <source>
        <dbReference type="ARBA" id="ARBA00023136"/>
    </source>
</evidence>
<keyword evidence="11" id="KW-0653">Protein transport</keyword>
<keyword evidence="10" id="KW-0460">Magnesium</keyword>
<evidence type="ECO:0000256" key="8">
    <source>
        <dbReference type="ARBA" id="ARBA00022801"/>
    </source>
</evidence>
<dbReference type="Gramene" id="Ma09_t31530.1">
    <property type="protein sequence ID" value="Ma09_p31530.1"/>
    <property type="gene ID" value="Ma09_g31530"/>
</dbReference>
<evidence type="ECO:0000256" key="10">
    <source>
        <dbReference type="ARBA" id="ARBA00022842"/>
    </source>
</evidence>
<evidence type="ECO:0000256" key="18">
    <source>
        <dbReference type="SAM" id="MobiDB-lite"/>
    </source>
</evidence>
<dbReference type="EMBL" id="HG996474">
    <property type="protein sequence ID" value="CAG1837048.1"/>
    <property type="molecule type" value="Genomic_DNA"/>
</dbReference>
<evidence type="ECO:0000256" key="6">
    <source>
        <dbReference type="ARBA" id="ARBA00022723"/>
    </source>
</evidence>